<feature type="domain" description="F-box" evidence="1">
    <location>
        <begin position="1"/>
        <end position="48"/>
    </location>
</feature>
<dbReference type="InterPro" id="IPR005174">
    <property type="entry name" value="KIB1-4_b-propeller"/>
</dbReference>
<dbReference type="SMART" id="SM00256">
    <property type="entry name" value="FBOX"/>
    <property type="match status" value="1"/>
</dbReference>
<proteinExistence type="predicted"/>
<dbReference type="Gene3D" id="1.20.1280.50">
    <property type="match status" value="1"/>
</dbReference>
<dbReference type="PROSITE" id="PS50181">
    <property type="entry name" value="FBOX"/>
    <property type="match status" value="1"/>
</dbReference>
<protein>
    <recommendedName>
        <fullName evidence="1">F-box domain-containing protein</fullName>
    </recommendedName>
</protein>
<sequence>MWSELPEDILTLIFATLEVPDLVRAASVCSSWHSADTSLFDLGLWKQQQQAPCLLYTAESSSSGDSTAGLHSITEKKPYTLSLPDPPIRNRHFIGPAYGWIITADELSELHLLNPITGAQIALPSVTTIKQVTPILDENGLVNRYHSWAAMNSESKPPDIYGLSELRD</sequence>
<dbReference type="EMBL" id="BQKI01000007">
    <property type="protein sequence ID" value="GJM97549.1"/>
    <property type="molecule type" value="Genomic_DNA"/>
</dbReference>
<reference evidence="2" key="1">
    <citation type="journal article" date="2018" name="DNA Res.">
        <title>Multiple hybrid de novo genome assembly of finger millet, an orphan allotetraploid crop.</title>
        <authorList>
            <person name="Hatakeyama M."/>
            <person name="Aluri S."/>
            <person name="Balachadran M.T."/>
            <person name="Sivarajan S.R."/>
            <person name="Patrignani A."/>
            <person name="Gruter S."/>
            <person name="Poveda L."/>
            <person name="Shimizu-Inatsugi R."/>
            <person name="Baeten J."/>
            <person name="Francoijs K.J."/>
            <person name="Nataraja K.N."/>
            <person name="Reddy Y.A.N."/>
            <person name="Phadnis S."/>
            <person name="Ravikumar R.L."/>
            <person name="Schlapbach R."/>
            <person name="Sreeman S.M."/>
            <person name="Shimizu K.K."/>
        </authorList>
    </citation>
    <scope>NUCLEOTIDE SEQUENCE</scope>
</reference>
<evidence type="ECO:0000259" key="1">
    <source>
        <dbReference type="PROSITE" id="PS50181"/>
    </source>
</evidence>
<evidence type="ECO:0000313" key="3">
    <source>
        <dbReference type="Proteomes" id="UP001054889"/>
    </source>
</evidence>
<dbReference type="PANTHER" id="PTHR44586">
    <property type="entry name" value="F-BOX DOMAIN CONTAINING PROTEIN, EXPRESSED"/>
    <property type="match status" value="1"/>
</dbReference>
<dbReference type="CDD" id="cd09917">
    <property type="entry name" value="F-box_SF"/>
    <property type="match status" value="1"/>
</dbReference>
<dbReference type="SUPFAM" id="SSF81383">
    <property type="entry name" value="F-box domain"/>
    <property type="match status" value="1"/>
</dbReference>
<dbReference type="InterPro" id="IPR036047">
    <property type="entry name" value="F-box-like_dom_sf"/>
</dbReference>
<dbReference type="Proteomes" id="UP001054889">
    <property type="component" value="Unassembled WGS sequence"/>
</dbReference>
<accession>A0AAV5CHM5</accession>
<gene>
    <name evidence="2" type="primary">ga14483</name>
    <name evidence="2" type="ORF">PR202_ga14483</name>
</gene>
<dbReference type="InterPro" id="IPR001810">
    <property type="entry name" value="F-box_dom"/>
</dbReference>
<dbReference type="Pfam" id="PF03478">
    <property type="entry name" value="Beta-prop_KIB1-4"/>
    <property type="match status" value="1"/>
</dbReference>
<reference evidence="2" key="2">
    <citation type="submission" date="2021-12" db="EMBL/GenBank/DDBJ databases">
        <title>Resequencing data analysis of finger millet.</title>
        <authorList>
            <person name="Hatakeyama M."/>
            <person name="Aluri S."/>
            <person name="Balachadran M.T."/>
            <person name="Sivarajan S.R."/>
            <person name="Poveda L."/>
            <person name="Shimizu-Inatsugi R."/>
            <person name="Schlapbach R."/>
            <person name="Sreeman S.M."/>
            <person name="Shimizu K.K."/>
        </authorList>
    </citation>
    <scope>NUCLEOTIDE SEQUENCE</scope>
</reference>
<name>A0AAV5CHM5_ELECO</name>
<keyword evidence="3" id="KW-1185">Reference proteome</keyword>
<dbReference type="PANTHER" id="PTHR44586:SF6">
    <property type="entry name" value="OS11G0579600 PROTEIN"/>
    <property type="match status" value="1"/>
</dbReference>
<evidence type="ECO:0000313" key="2">
    <source>
        <dbReference type="EMBL" id="GJM97549.1"/>
    </source>
</evidence>
<organism evidence="2 3">
    <name type="scientific">Eleusine coracana subsp. coracana</name>
    <dbReference type="NCBI Taxonomy" id="191504"/>
    <lineage>
        <taxon>Eukaryota</taxon>
        <taxon>Viridiplantae</taxon>
        <taxon>Streptophyta</taxon>
        <taxon>Embryophyta</taxon>
        <taxon>Tracheophyta</taxon>
        <taxon>Spermatophyta</taxon>
        <taxon>Magnoliopsida</taxon>
        <taxon>Liliopsida</taxon>
        <taxon>Poales</taxon>
        <taxon>Poaceae</taxon>
        <taxon>PACMAD clade</taxon>
        <taxon>Chloridoideae</taxon>
        <taxon>Cynodonteae</taxon>
        <taxon>Eleusininae</taxon>
        <taxon>Eleusine</taxon>
    </lineage>
</organism>
<dbReference type="Pfam" id="PF12937">
    <property type="entry name" value="F-box-like"/>
    <property type="match status" value="1"/>
</dbReference>
<dbReference type="AlphaFoldDB" id="A0AAV5CHM5"/>
<comment type="caution">
    <text evidence="2">The sequence shown here is derived from an EMBL/GenBank/DDBJ whole genome shotgun (WGS) entry which is preliminary data.</text>
</comment>